<protein>
    <submittedName>
        <fullName evidence="3">Uncharacterized protein</fullName>
    </submittedName>
</protein>
<name>A0ABQ2MAI0_9ACTN</name>
<feature type="region of interest" description="Disordered" evidence="1">
    <location>
        <begin position="1"/>
        <end position="35"/>
    </location>
</feature>
<sequence>MDESALNRGAAERREGVRSSPDLRRRPPPSSATFTKAREAGYSGVLLLDRARSMGRGAGRWDGSGRWVMELWMWAVLGVVGVVVVTGLIAGVQARRRRGRVIVVRRGGRGRRRMS</sequence>
<reference evidence="4" key="1">
    <citation type="journal article" date="2019" name="Int. J. Syst. Evol. Microbiol.">
        <title>The Global Catalogue of Microorganisms (GCM) 10K type strain sequencing project: providing services to taxonomists for standard genome sequencing and annotation.</title>
        <authorList>
            <consortium name="The Broad Institute Genomics Platform"/>
            <consortium name="The Broad Institute Genome Sequencing Center for Infectious Disease"/>
            <person name="Wu L."/>
            <person name="Ma J."/>
        </authorList>
    </citation>
    <scope>NUCLEOTIDE SEQUENCE [LARGE SCALE GENOMIC DNA]</scope>
    <source>
        <strain evidence="4">CGMCC 4.7349</strain>
    </source>
</reference>
<feature type="compositionally biased region" description="Basic and acidic residues" evidence="1">
    <location>
        <begin position="10"/>
        <end position="25"/>
    </location>
</feature>
<keyword evidence="2" id="KW-0472">Membrane</keyword>
<comment type="caution">
    <text evidence="3">The sequence shown here is derived from an EMBL/GenBank/DDBJ whole genome shotgun (WGS) entry which is preliminary data.</text>
</comment>
<keyword evidence="2" id="KW-0812">Transmembrane</keyword>
<evidence type="ECO:0000256" key="2">
    <source>
        <dbReference type="SAM" id="Phobius"/>
    </source>
</evidence>
<evidence type="ECO:0000256" key="1">
    <source>
        <dbReference type="SAM" id="MobiDB-lite"/>
    </source>
</evidence>
<dbReference type="EMBL" id="BMNG01000010">
    <property type="protein sequence ID" value="GGO48817.1"/>
    <property type="molecule type" value="Genomic_DNA"/>
</dbReference>
<keyword evidence="2" id="KW-1133">Transmembrane helix</keyword>
<organism evidence="3 4">
    <name type="scientific">Streptomyces lasiicapitis</name>
    <dbReference type="NCBI Taxonomy" id="1923961"/>
    <lineage>
        <taxon>Bacteria</taxon>
        <taxon>Bacillati</taxon>
        <taxon>Actinomycetota</taxon>
        <taxon>Actinomycetes</taxon>
        <taxon>Kitasatosporales</taxon>
        <taxon>Streptomycetaceae</taxon>
        <taxon>Streptomyces</taxon>
    </lineage>
</organism>
<evidence type="ECO:0000313" key="4">
    <source>
        <dbReference type="Proteomes" id="UP000656881"/>
    </source>
</evidence>
<evidence type="ECO:0000313" key="3">
    <source>
        <dbReference type="EMBL" id="GGO48817.1"/>
    </source>
</evidence>
<accession>A0ABQ2MAI0</accession>
<dbReference type="Proteomes" id="UP000656881">
    <property type="component" value="Unassembled WGS sequence"/>
</dbReference>
<gene>
    <name evidence="3" type="ORF">GCM10012286_45310</name>
</gene>
<keyword evidence="4" id="KW-1185">Reference proteome</keyword>
<proteinExistence type="predicted"/>
<feature type="transmembrane region" description="Helical" evidence="2">
    <location>
        <begin position="71"/>
        <end position="92"/>
    </location>
</feature>